<gene>
    <name evidence="1" type="ORF">LCGC14_3077760</name>
</gene>
<evidence type="ECO:0008006" key="2">
    <source>
        <dbReference type="Google" id="ProtNLM"/>
    </source>
</evidence>
<dbReference type="EMBL" id="LAZR01065649">
    <property type="protein sequence ID" value="KKK55124.1"/>
    <property type="molecule type" value="Genomic_DNA"/>
</dbReference>
<proteinExistence type="predicted"/>
<evidence type="ECO:0000313" key="1">
    <source>
        <dbReference type="EMBL" id="KKK55124.1"/>
    </source>
</evidence>
<reference evidence="1" key="1">
    <citation type="journal article" date="2015" name="Nature">
        <title>Complex archaea that bridge the gap between prokaryotes and eukaryotes.</title>
        <authorList>
            <person name="Spang A."/>
            <person name="Saw J.H."/>
            <person name="Jorgensen S.L."/>
            <person name="Zaremba-Niedzwiedzka K."/>
            <person name="Martijn J."/>
            <person name="Lind A.E."/>
            <person name="van Eijk R."/>
            <person name="Schleper C."/>
            <person name="Guy L."/>
            <person name="Ettema T.J."/>
        </authorList>
    </citation>
    <scope>NUCLEOTIDE SEQUENCE</scope>
</reference>
<comment type="caution">
    <text evidence="1">The sequence shown here is derived from an EMBL/GenBank/DDBJ whole genome shotgun (WGS) entry which is preliminary data.</text>
</comment>
<dbReference type="AlphaFoldDB" id="A0A0F8YLS0"/>
<accession>A0A0F8YLS0</accession>
<protein>
    <recommendedName>
        <fullName evidence="2">SpoVT-AbrB domain-containing protein</fullName>
    </recommendedName>
</protein>
<organism evidence="1">
    <name type="scientific">marine sediment metagenome</name>
    <dbReference type="NCBI Taxonomy" id="412755"/>
    <lineage>
        <taxon>unclassified sequences</taxon>
        <taxon>metagenomes</taxon>
        <taxon>ecological metagenomes</taxon>
    </lineage>
</organism>
<name>A0A0F8YLS0_9ZZZZ</name>
<sequence>MEKIIKAIGNSIGITFNKEEREINSLSVGDIVEIVITKLKKKDKNEVF</sequence>